<organism evidence="1 2">
    <name type="scientific">Maribacter arcticus</name>
    <dbReference type="NCBI Taxonomy" id="561365"/>
    <lineage>
        <taxon>Bacteria</taxon>
        <taxon>Pseudomonadati</taxon>
        <taxon>Bacteroidota</taxon>
        <taxon>Flavobacteriia</taxon>
        <taxon>Flavobacteriales</taxon>
        <taxon>Flavobacteriaceae</taxon>
        <taxon>Maribacter</taxon>
    </lineage>
</organism>
<gene>
    <name evidence="1" type="ORF">SAMN05660866_00548</name>
</gene>
<dbReference type="AlphaFoldDB" id="A0A1T5A0I7"/>
<reference evidence="2" key="1">
    <citation type="submission" date="2017-02" db="EMBL/GenBank/DDBJ databases">
        <authorList>
            <person name="Varghese N."/>
            <person name="Submissions S."/>
        </authorList>
    </citation>
    <scope>NUCLEOTIDE SEQUENCE [LARGE SCALE GENOMIC DNA]</scope>
    <source>
        <strain evidence="2">DSM 23546</strain>
    </source>
</reference>
<dbReference type="STRING" id="561365.SAMN05660866_00548"/>
<proteinExistence type="predicted"/>
<dbReference type="OrthoDB" id="980944at2"/>
<keyword evidence="2" id="KW-1185">Reference proteome</keyword>
<name>A0A1T5A0I7_9FLAO</name>
<dbReference type="EMBL" id="FUYL01000001">
    <property type="protein sequence ID" value="SKB28468.1"/>
    <property type="molecule type" value="Genomic_DNA"/>
</dbReference>
<evidence type="ECO:0000313" key="2">
    <source>
        <dbReference type="Proteomes" id="UP000190339"/>
    </source>
</evidence>
<dbReference type="Proteomes" id="UP000190339">
    <property type="component" value="Unassembled WGS sequence"/>
</dbReference>
<evidence type="ECO:0000313" key="1">
    <source>
        <dbReference type="EMBL" id="SKB28468.1"/>
    </source>
</evidence>
<accession>A0A1T5A0I7</accession>
<dbReference type="PROSITE" id="PS51257">
    <property type="entry name" value="PROKAR_LIPOPROTEIN"/>
    <property type="match status" value="1"/>
</dbReference>
<dbReference type="Gene3D" id="2.60.40.10">
    <property type="entry name" value="Immunoglobulins"/>
    <property type="match status" value="1"/>
</dbReference>
<dbReference type="InterPro" id="IPR013783">
    <property type="entry name" value="Ig-like_fold"/>
</dbReference>
<dbReference type="RefSeq" id="WP_079511037.1">
    <property type="nucleotide sequence ID" value="NZ_FUYL01000001.1"/>
</dbReference>
<sequence>MRIKILIILSLILLGCSSKKEEQPKQFIYPKIELVANVNNSVAGDAVAVSFKTDTSIKDLKLQVKNAYGNVVLSPEHSENELMVFKIPKNFTRIAGPCRWKLILKGHTLRYGKFDIATNAYKATYVESYFGPRSVTAGYNDYSMLTISPTDAYDNPLDNGTEVTVKHQFQENIDELKITTESFFAFYNVRSTLQSGRILVSSECNGTNSKELATIVYPSNATDFSISSSSAHNFADGNQIITFTSDIIRDEFGNTVTNGTLVTFIIKNENDSYLYTIGTTINGIAEAKTLHPDKASKWEIQAFVTGAAESNTTEFAFKPAIKDYPVHFSKGNRNIDIGPFESFMKQLIPDGLLLQLDIYDADGVFVASKKTTTKNGVCSIFLGEHYLAEGDYILKLNAAGITKEFTKNIHGDTIK</sequence>
<protein>
    <submittedName>
        <fullName evidence="1">Uncharacterized protein</fullName>
    </submittedName>
</protein>